<proteinExistence type="predicted"/>
<dbReference type="EMBL" id="AGNL01004225">
    <property type="protein sequence ID" value="EJK73773.1"/>
    <property type="molecule type" value="Genomic_DNA"/>
</dbReference>
<comment type="subcellular location">
    <subcellularLocation>
        <location evidence="1">Nucleus</location>
    </subcellularLocation>
</comment>
<dbReference type="eggNOG" id="KOG2186">
    <property type="taxonomic scope" value="Eukaryota"/>
</dbReference>
<dbReference type="InterPro" id="IPR039999">
    <property type="entry name" value="LYAR"/>
</dbReference>
<accession>K0T4W7</accession>
<keyword evidence="11" id="KW-1185">Reference proteome</keyword>
<dbReference type="OrthoDB" id="21474at2759"/>
<evidence type="ECO:0000256" key="6">
    <source>
        <dbReference type="ARBA" id="ARBA00023242"/>
    </source>
</evidence>
<evidence type="ECO:0000256" key="8">
    <source>
        <dbReference type="SAM" id="MobiDB-lite"/>
    </source>
</evidence>
<evidence type="ECO:0000313" key="10">
    <source>
        <dbReference type="EMBL" id="EJK73773.1"/>
    </source>
</evidence>
<protein>
    <recommendedName>
        <fullName evidence="9">Zinc finger C2H2 LYAR-type domain-containing protein</fullName>
    </recommendedName>
</protein>
<dbReference type="InterPro" id="IPR014898">
    <property type="entry name" value="Znf_C2H2_LYAR"/>
</dbReference>
<dbReference type="PANTHER" id="PTHR13100:SF10">
    <property type="entry name" value="CELL GROWTH-REGULATING NUCLEOLAR PROTEIN"/>
    <property type="match status" value="1"/>
</dbReference>
<evidence type="ECO:0000256" key="5">
    <source>
        <dbReference type="ARBA" id="ARBA00022833"/>
    </source>
</evidence>
<gene>
    <name evidence="10" type="ORF">THAOC_04582</name>
</gene>
<feature type="region of interest" description="Disordered" evidence="8">
    <location>
        <begin position="164"/>
        <end position="224"/>
    </location>
</feature>
<dbReference type="FunFam" id="3.30.1490.490:FF:000001">
    <property type="entry name" value="cell growth-regulating nucleolar protein-like"/>
    <property type="match status" value="1"/>
</dbReference>
<dbReference type="PROSITE" id="PS51804">
    <property type="entry name" value="ZF_C2HC_LYAR"/>
    <property type="match status" value="2"/>
</dbReference>
<evidence type="ECO:0000256" key="1">
    <source>
        <dbReference type="ARBA" id="ARBA00004123"/>
    </source>
</evidence>
<dbReference type="GO" id="GO:0006364">
    <property type="term" value="P:rRNA processing"/>
    <property type="evidence" value="ECO:0007669"/>
    <property type="project" value="TreeGrafter"/>
</dbReference>
<feature type="domain" description="Zinc finger C2H2 LYAR-type" evidence="9">
    <location>
        <begin position="31"/>
        <end position="58"/>
    </location>
</feature>
<dbReference type="GO" id="GO:0003677">
    <property type="term" value="F:DNA binding"/>
    <property type="evidence" value="ECO:0007669"/>
    <property type="project" value="InterPro"/>
</dbReference>
<dbReference type="PANTHER" id="PTHR13100">
    <property type="entry name" value="CELL GROWTH-REGULATING NUCLEOLAR PROTEIN LYAR"/>
    <property type="match status" value="1"/>
</dbReference>
<keyword evidence="2" id="KW-0479">Metal-binding</keyword>
<organism evidence="10 11">
    <name type="scientific">Thalassiosira oceanica</name>
    <name type="common">Marine diatom</name>
    <dbReference type="NCBI Taxonomy" id="159749"/>
    <lineage>
        <taxon>Eukaryota</taxon>
        <taxon>Sar</taxon>
        <taxon>Stramenopiles</taxon>
        <taxon>Ochrophyta</taxon>
        <taxon>Bacillariophyta</taxon>
        <taxon>Coscinodiscophyceae</taxon>
        <taxon>Thalassiosirophycidae</taxon>
        <taxon>Thalassiosirales</taxon>
        <taxon>Thalassiosiraceae</taxon>
        <taxon>Thalassiosira</taxon>
    </lineage>
</organism>
<dbReference type="AlphaFoldDB" id="K0T4W7"/>
<evidence type="ECO:0000256" key="2">
    <source>
        <dbReference type="ARBA" id="ARBA00022723"/>
    </source>
</evidence>
<evidence type="ECO:0000256" key="7">
    <source>
        <dbReference type="PROSITE-ProRule" id="PRU01145"/>
    </source>
</evidence>
<dbReference type="Pfam" id="PF08790">
    <property type="entry name" value="zf-LYAR"/>
    <property type="match status" value="1"/>
</dbReference>
<evidence type="ECO:0000256" key="3">
    <source>
        <dbReference type="ARBA" id="ARBA00022737"/>
    </source>
</evidence>
<dbReference type="InterPro" id="IPR036236">
    <property type="entry name" value="Znf_C2H2_sf"/>
</dbReference>
<dbReference type="GO" id="GO:0005730">
    <property type="term" value="C:nucleolus"/>
    <property type="evidence" value="ECO:0007669"/>
    <property type="project" value="TreeGrafter"/>
</dbReference>
<keyword evidence="3" id="KW-0677">Repeat</keyword>
<evidence type="ECO:0000259" key="9">
    <source>
        <dbReference type="Pfam" id="PF08790"/>
    </source>
</evidence>
<dbReference type="SUPFAM" id="SSF57667">
    <property type="entry name" value="beta-beta-alpha zinc fingers"/>
    <property type="match status" value="2"/>
</dbReference>
<keyword evidence="5" id="KW-0862">Zinc</keyword>
<name>K0T4W7_THAOC</name>
<feature type="region of interest" description="Disordered" evidence="8">
    <location>
        <begin position="69"/>
        <end position="89"/>
    </location>
</feature>
<dbReference type="GO" id="GO:0000122">
    <property type="term" value="P:negative regulation of transcription by RNA polymerase II"/>
    <property type="evidence" value="ECO:0007669"/>
    <property type="project" value="TreeGrafter"/>
</dbReference>
<comment type="caution">
    <text evidence="10">The sequence shown here is derived from an EMBL/GenBank/DDBJ whole genome shotgun (WGS) entry which is preliminary data.</text>
</comment>
<evidence type="ECO:0000313" key="11">
    <source>
        <dbReference type="Proteomes" id="UP000266841"/>
    </source>
</evidence>
<sequence length="310" mass="34938">MVVFICDGCGETLKKAKVDQHAARCRDCASVSCVDCSMSFWGDDYRFHTSCITEAERYEKTIFRGTRKLDASGTGHRPTPQHPSGNLKKLTPQEAWQNTIQSAVEQAPEGLRTYMTQLADLENVPRKEKPFRNFLTNSLKLKGKSGEKAKAGMWALLVKIRNEERKKREGDSATAKTKQEGPKQEENKDETNNAEEISRSEPARKLDEAESSEMPSEKKLAKAMKKALKAAPNRELKFKSLRKQVQTSLALKVNGKKARERVEKALQRMRQSKPGEDDGGQIRQAGITCEIDFKLCFLNICESISKLKKI</sequence>
<keyword evidence="6" id="KW-0539">Nucleus</keyword>
<reference evidence="10 11" key="1">
    <citation type="journal article" date="2012" name="Genome Biol.">
        <title>Genome and low-iron response of an oceanic diatom adapted to chronic iron limitation.</title>
        <authorList>
            <person name="Lommer M."/>
            <person name="Specht M."/>
            <person name="Roy A.S."/>
            <person name="Kraemer L."/>
            <person name="Andreson R."/>
            <person name="Gutowska M.A."/>
            <person name="Wolf J."/>
            <person name="Bergner S.V."/>
            <person name="Schilhabel M.B."/>
            <person name="Klostermeier U.C."/>
            <person name="Beiko R.G."/>
            <person name="Rosenstiel P."/>
            <person name="Hippler M."/>
            <person name="Laroche J."/>
        </authorList>
    </citation>
    <scope>NUCLEOTIDE SEQUENCE [LARGE SCALE GENOMIC DNA]</scope>
    <source>
        <strain evidence="10 11">CCMP1005</strain>
    </source>
</reference>
<evidence type="ECO:0000256" key="4">
    <source>
        <dbReference type="ARBA" id="ARBA00022771"/>
    </source>
</evidence>
<keyword evidence="4 7" id="KW-0863">Zinc-finger</keyword>
<dbReference type="Proteomes" id="UP000266841">
    <property type="component" value="Unassembled WGS sequence"/>
</dbReference>
<dbReference type="OMA" id="RWMDVVQ"/>
<feature type="compositionally biased region" description="Basic and acidic residues" evidence="8">
    <location>
        <begin position="164"/>
        <end position="208"/>
    </location>
</feature>
<dbReference type="GO" id="GO:0008270">
    <property type="term" value="F:zinc ion binding"/>
    <property type="evidence" value="ECO:0007669"/>
    <property type="project" value="UniProtKB-KW"/>
</dbReference>
<dbReference type="Gene3D" id="3.30.1490.490">
    <property type="match status" value="1"/>
</dbReference>